<feature type="domain" description="Reverse transcriptase Ty1/copia-type" evidence="2">
    <location>
        <begin position="154"/>
        <end position="295"/>
    </location>
</feature>
<dbReference type="CDD" id="cd09272">
    <property type="entry name" value="RNase_HI_RT_Ty1"/>
    <property type="match status" value="1"/>
</dbReference>
<dbReference type="InterPro" id="IPR013103">
    <property type="entry name" value="RVT_2"/>
</dbReference>
<evidence type="ECO:0000259" key="2">
    <source>
        <dbReference type="Pfam" id="PF07727"/>
    </source>
</evidence>
<feature type="compositionally biased region" description="Polar residues" evidence="1">
    <location>
        <begin position="10"/>
        <end position="29"/>
    </location>
</feature>
<sequence>MATPSIIPELTSSETMSQHSPAVTLSQHSPEVPVPATRADPTIPNQQKLQVYSRKKSSQGNKPLMSTVHCLESEPMLGTGSSSSDEPIALRKGVRSCTQHPISKFVSYDNLSPSFCAFTRNLSRIDVPRTIEDALAVPEWKSVVLKEMQALEKNDTWSLVELPQGKSVIGCKWVFTIKVRPDGSIERHKAQLVAKGFTQTYGINYTEIFAPVAKLNTIRSLYQLDVKNAFLNGELEEEVYMSLPLGFEEDKKGKMLYCDNKATISIAHNPVHHDRTKHVEVDRHFITEKLEKGVISIKYIPTDQEVADIFTKGLPRPAFDFLTSKLGLIDIYSQA</sequence>
<dbReference type="SUPFAM" id="SSF56672">
    <property type="entry name" value="DNA/RNA polymerases"/>
    <property type="match status" value="1"/>
</dbReference>
<dbReference type="PANTHER" id="PTHR11439:SF440">
    <property type="entry name" value="INTEGRASE CATALYTIC DOMAIN-CONTAINING PROTEIN"/>
    <property type="match status" value="1"/>
</dbReference>
<evidence type="ECO:0000313" key="3">
    <source>
        <dbReference type="EMBL" id="CAN67511.1"/>
    </source>
</evidence>
<protein>
    <recommendedName>
        <fullName evidence="2">Reverse transcriptase Ty1/copia-type domain-containing protein</fullName>
    </recommendedName>
</protein>
<dbReference type="InterPro" id="IPR043502">
    <property type="entry name" value="DNA/RNA_pol_sf"/>
</dbReference>
<feature type="region of interest" description="Disordered" evidence="1">
    <location>
        <begin position="1"/>
        <end position="63"/>
    </location>
</feature>
<proteinExistence type="predicted"/>
<gene>
    <name evidence="3" type="ORF">VITISV_026953</name>
</gene>
<dbReference type="EMBL" id="AM446111">
    <property type="protein sequence ID" value="CAN67511.1"/>
    <property type="molecule type" value="Genomic_DNA"/>
</dbReference>
<accession>A5B4A3</accession>
<dbReference type="Pfam" id="PF07727">
    <property type="entry name" value="RVT_2"/>
    <property type="match status" value="1"/>
</dbReference>
<reference evidence="3" key="1">
    <citation type="journal article" date="2007" name="PLoS ONE">
        <title>The first genome sequence of an elite grapevine cultivar (Pinot noir Vitis vinifera L.): coping with a highly heterozygous genome.</title>
        <authorList>
            <person name="Velasco R."/>
            <person name="Zharkikh A."/>
            <person name="Troggio M."/>
            <person name="Cartwright D.A."/>
            <person name="Cestaro A."/>
            <person name="Pruss D."/>
            <person name="Pindo M."/>
            <person name="FitzGerald L.M."/>
            <person name="Vezzulli S."/>
            <person name="Reid J."/>
            <person name="Malacarne G."/>
            <person name="Iliev D."/>
            <person name="Coppola G."/>
            <person name="Wardell B."/>
            <person name="Micheletti D."/>
            <person name="Macalma T."/>
            <person name="Facci M."/>
            <person name="Mitchell J.T."/>
            <person name="Perazzolli M."/>
            <person name="Eldredge G."/>
            <person name="Gatto P."/>
            <person name="Oyzerski R."/>
            <person name="Moretto M."/>
            <person name="Gutin N."/>
            <person name="Stefanini M."/>
            <person name="Chen Y."/>
            <person name="Segala C."/>
            <person name="Davenport C."/>
            <person name="Dematte L."/>
            <person name="Mraz A."/>
            <person name="Battilana J."/>
            <person name="Stormo K."/>
            <person name="Costa F."/>
            <person name="Tao Q."/>
            <person name="Si-Ammour A."/>
            <person name="Harkins T."/>
            <person name="Lackey A."/>
            <person name="Perbost C."/>
            <person name="Taillon B."/>
            <person name="Stella A."/>
            <person name="Solovyev V."/>
            <person name="Fawcett J.A."/>
            <person name="Sterck L."/>
            <person name="Vandepoele K."/>
            <person name="Grando S.M."/>
            <person name="Toppo S."/>
            <person name="Moser C."/>
            <person name="Lanchbury J."/>
            <person name="Bogden R."/>
            <person name="Skolnick M."/>
            <person name="Sgaramella V."/>
            <person name="Bhatnagar S.K."/>
            <person name="Fontana P."/>
            <person name="Gutin A."/>
            <person name="Van de Peer Y."/>
            <person name="Salamini F."/>
            <person name="Viola R."/>
        </authorList>
    </citation>
    <scope>NUCLEOTIDE SEQUENCE</scope>
</reference>
<name>A5B4A3_VITVI</name>
<evidence type="ECO:0000256" key="1">
    <source>
        <dbReference type="SAM" id="MobiDB-lite"/>
    </source>
</evidence>
<dbReference type="AlphaFoldDB" id="A5B4A3"/>
<dbReference type="PANTHER" id="PTHR11439">
    <property type="entry name" value="GAG-POL-RELATED RETROTRANSPOSON"/>
    <property type="match status" value="1"/>
</dbReference>
<organism evidence="3">
    <name type="scientific">Vitis vinifera</name>
    <name type="common">Grape</name>
    <dbReference type="NCBI Taxonomy" id="29760"/>
    <lineage>
        <taxon>Eukaryota</taxon>
        <taxon>Viridiplantae</taxon>
        <taxon>Streptophyta</taxon>
        <taxon>Embryophyta</taxon>
        <taxon>Tracheophyta</taxon>
        <taxon>Spermatophyta</taxon>
        <taxon>Magnoliopsida</taxon>
        <taxon>eudicotyledons</taxon>
        <taxon>Gunneridae</taxon>
        <taxon>Pentapetalae</taxon>
        <taxon>rosids</taxon>
        <taxon>Vitales</taxon>
        <taxon>Vitaceae</taxon>
        <taxon>Viteae</taxon>
        <taxon>Vitis</taxon>
    </lineage>
</organism>